<dbReference type="Proteomes" id="UP000887043">
    <property type="component" value="Unassembled WGS sequence"/>
</dbReference>
<proteinExistence type="predicted"/>
<keyword evidence="1" id="KW-1133">Transmembrane helix</keyword>
<reference evidence="2" key="1">
    <citation type="submission" date="2021-08" db="EMBL/GenBank/DDBJ databases">
        <title>Prevotella lacticifex sp. nov., isolated from rumen of cow.</title>
        <authorList>
            <person name="Shinkai T."/>
            <person name="Ikeyama N."/>
            <person name="Kumagai M."/>
            <person name="Ohmori H."/>
            <person name="Sakamoto M."/>
            <person name="Ohkuma M."/>
            <person name="Mitsumori M."/>
        </authorList>
    </citation>
    <scope>NUCLEOTIDE SEQUENCE</scope>
    <source>
        <strain evidence="2">DSM 11371</strain>
    </source>
</reference>
<keyword evidence="1" id="KW-0472">Membrane</keyword>
<dbReference type="AlphaFoldDB" id="A0AA37ME11"/>
<evidence type="ECO:0000313" key="3">
    <source>
        <dbReference type="Proteomes" id="UP000887043"/>
    </source>
</evidence>
<comment type="caution">
    <text evidence="2">The sequence shown here is derived from an EMBL/GenBank/DDBJ whole genome shotgun (WGS) entry which is preliminary data.</text>
</comment>
<name>A0AA37ME11_SEGBR</name>
<accession>A0AA37ME11</accession>
<keyword evidence="1" id="KW-0812">Transmembrane</keyword>
<dbReference type="EMBL" id="BPTR01000001">
    <property type="protein sequence ID" value="GJG27488.1"/>
    <property type="molecule type" value="Genomic_DNA"/>
</dbReference>
<gene>
    <name evidence="2" type="ORF">PRRU23_11880</name>
</gene>
<evidence type="ECO:0000256" key="1">
    <source>
        <dbReference type="SAM" id="Phobius"/>
    </source>
</evidence>
<dbReference type="RefSeq" id="WP_039871135.1">
    <property type="nucleotide sequence ID" value="NZ_BPTR01000001.1"/>
</dbReference>
<organism evidence="2 3">
    <name type="scientific">Segatella bryantii</name>
    <name type="common">Prevotella bryantii</name>
    <dbReference type="NCBI Taxonomy" id="77095"/>
    <lineage>
        <taxon>Bacteria</taxon>
        <taxon>Pseudomonadati</taxon>
        <taxon>Bacteroidota</taxon>
        <taxon>Bacteroidia</taxon>
        <taxon>Bacteroidales</taxon>
        <taxon>Prevotellaceae</taxon>
        <taxon>Segatella</taxon>
    </lineage>
</organism>
<sequence>MKQKIDIDWKKFIGFAFVIGLIYFITSFVLHLVHPLLMTVGILLLLLVGDHYAQVADQKLAEKRRKKDEEKNREE</sequence>
<feature type="transmembrane region" description="Helical" evidence="1">
    <location>
        <begin position="12"/>
        <end position="30"/>
    </location>
</feature>
<evidence type="ECO:0000313" key="2">
    <source>
        <dbReference type="EMBL" id="GJG27488.1"/>
    </source>
</evidence>
<protein>
    <submittedName>
        <fullName evidence="2">Uncharacterized protein</fullName>
    </submittedName>
</protein>